<evidence type="ECO:0000313" key="1">
    <source>
        <dbReference type="EMBL" id="QHS97241.1"/>
    </source>
</evidence>
<name>A0A6C0BZI9_9ZZZZ</name>
<organism evidence="1">
    <name type="scientific">viral metagenome</name>
    <dbReference type="NCBI Taxonomy" id="1070528"/>
    <lineage>
        <taxon>unclassified sequences</taxon>
        <taxon>metagenomes</taxon>
        <taxon>organismal metagenomes</taxon>
    </lineage>
</organism>
<dbReference type="AlphaFoldDB" id="A0A6C0BZI9"/>
<dbReference type="EMBL" id="MN739292">
    <property type="protein sequence ID" value="QHS97241.1"/>
    <property type="molecule type" value="Genomic_DNA"/>
</dbReference>
<protein>
    <submittedName>
        <fullName evidence="1">Uncharacterized protein</fullName>
    </submittedName>
</protein>
<sequence length="237" mass="28083">MSFYSEENRQLLLGLLKNNPTYINNSNYFIKEFNITMHNINNKRDSFNSLMDMNKTLIKQMTTFKLPEQPKLLNKSEIFQQKLSSHEKNFSDMINIKKPEEIDFSDNVEDGDNFKDMDETMVRREKELNEIMKSYNNKDASNWLSSQETREKPVKLKIKENTVSINAIDLERKTKVKKQVRFELKEKNESMKNFFGKLKKKSAIINSDNSIKEDIKNILLKQDLIIEKLDRLLITKN</sequence>
<accession>A0A6C0BZI9</accession>
<reference evidence="1" key="1">
    <citation type="journal article" date="2020" name="Nature">
        <title>Giant virus diversity and host interactions through global metagenomics.</title>
        <authorList>
            <person name="Schulz F."/>
            <person name="Roux S."/>
            <person name="Paez-Espino D."/>
            <person name="Jungbluth S."/>
            <person name="Walsh D.A."/>
            <person name="Denef V.J."/>
            <person name="McMahon K.D."/>
            <person name="Konstantinidis K.T."/>
            <person name="Eloe-Fadrosh E.A."/>
            <person name="Kyrpides N.C."/>
            <person name="Woyke T."/>
        </authorList>
    </citation>
    <scope>NUCLEOTIDE SEQUENCE</scope>
    <source>
        <strain evidence="1">GVMAG-M-3300020169-51</strain>
    </source>
</reference>
<proteinExistence type="predicted"/>